<evidence type="ECO:0000256" key="1">
    <source>
        <dbReference type="SAM" id="MobiDB-lite"/>
    </source>
</evidence>
<comment type="caution">
    <text evidence="2">The sequence shown here is derived from an EMBL/GenBank/DDBJ whole genome shotgun (WGS) entry which is preliminary data.</text>
</comment>
<feature type="compositionally biased region" description="Acidic residues" evidence="1">
    <location>
        <begin position="168"/>
        <end position="179"/>
    </location>
</feature>
<keyword evidence="3" id="KW-1185">Reference proteome</keyword>
<sequence>MRSKLANYCGVYDDLFWVYASGANDGDYLQREQTEYQVEYGDLFTLLHCWEVDNIDRLVANLCTIWIGCFHLHANVARFHRERKHSAPSHTSNANERNSLGSYVSILKSGKTNNVKSDQVLPSLNLDDSCISDRDFSLSLIGSMYWVHAKEMEAYDPFICNDSYVSESSDDEEDAEDDGSQSGDKVTTYNDVERVR</sequence>
<organism evidence="2 3">
    <name type="scientific">Tanacetum coccineum</name>
    <dbReference type="NCBI Taxonomy" id="301880"/>
    <lineage>
        <taxon>Eukaryota</taxon>
        <taxon>Viridiplantae</taxon>
        <taxon>Streptophyta</taxon>
        <taxon>Embryophyta</taxon>
        <taxon>Tracheophyta</taxon>
        <taxon>Spermatophyta</taxon>
        <taxon>Magnoliopsida</taxon>
        <taxon>eudicotyledons</taxon>
        <taxon>Gunneridae</taxon>
        <taxon>Pentapetalae</taxon>
        <taxon>asterids</taxon>
        <taxon>campanulids</taxon>
        <taxon>Asterales</taxon>
        <taxon>Asteraceae</taxon>
        <taxon>Asteroideae</taxon>
        <taxon>Anthemideae</taxon>
        <taxon>Anthemidinae</taxon>
        <taxon>Tanacetum</taxon>
    </lineage>
</organism>
<dbReference type="Proteomes" id="UP001151760">
    <property type="component" value="Unassembled WGS sequence"/>
</dbReference>
<reference evidence="2" key="1">
    <citation type="journal article" date="2022" name="Int. J. Mol. Sci.">
        <title>Draft Genome of Tanacetum Coccineum: Genomic Comparison of Closely Related Tanacetum-Family Plants.</title>
        <authorList>
            <person name="Yamashiro T."/>
            <person name="Shiraishi A."/>
            <person name="Nakayama K."/>
            <person name="Satake H."/>
        </authorList>
    </citation>
    <scope>NUCLEOTIDE SEQUENCE</scope>
</reference>
<feature type="region of interest" description="Disordered" evidence="1">
    <location>
        <begin position="165"/>
        <end position="196"/>
    </location>
</feature>
<protein>
    <submittedName>
        <fullName evidence="2">Uncharacterized protein</fullName>
    </submittedName>
</protein>
<evidence type="ECO:0000313" key="2">
    <source>
        <dbReference type="EMBL" id="GJS77497.1"/>
    </source>
</evidence>
<name>A0ABQ4YKP6_9ASTR</name>
<dbReference type="EMBL" id="BQNB010010452">
    <property type="protein sequence ID" value="GJS77497.1"/>
    <property type="molecule type" value="Genomic_DNA"/>
</dbReference>
<reference evidence="2" key="2">
    <citation type="submission" date="2022-01" db="EMBL/GenBank/DDBJ databases">
        <authorList>
            <person name="Yamashiro T."/>
            <person name="Shiraishi A."/>
            <person name="Satake H."/>
            <person name="Nakayama K."/>
        </authorList>
    </citation>
    <scope>NUCLEOTIDE SEQUENCE</scope>
</reference>
<evidence type="ECO:0000313" key="3">
    <source>
        <dbReference type="Proteomes" id="UP001151760"/>
    </source>
</evidence>
<gene>
    <name evidence="2" type="ORF">Tco_0727378</name>
</gene>
<accession>A0ABQ4YKP6</accession>
<proteinExistence type="predicted"/>